<dbReference type="Pfam" id="PF03852">
    <property type="entry name" value="Vsr"/>
    <property type="match status" value="1"/>
</dbReference>
<accession>A0ABS6P9J2</accession>
<comment type="similarity">
    <text evidence="6">Belongs to the vsr family.</text>
</comment>
<dbReference type="EC" id="3.1.-.-" evidence="6"/>
<name>A0ABS6P9J2_9PSED</name>
<evidence type="ECO:0000256" key="1">
    <source>
        <dbReference type="ARBA" id="ARBA00022722"/>
    </source>
</evidence>
<dbReference type="PIRSF" id="PIRSF018267">
    <property type="entry name" value="VSR_endonuc"/>
    <property type="match status" value="1"/>
</dbReference>
<evidence type="ECO:0000256" key="4">
    <source>
        <dbReference type="ARBA" id="ARBA00022801"/>
    </source>
</evidence>
<dbReference type="GO" id="GO:0004519">
    <property type="term" value="F:endonuclease activity"/>
    <property type="evidence" value="ECO:0007669"/>
    <property type="project" value="UniProtKB-KW"/>
</dbReference>
<dbReference type="InterPro" id="IPR004603">
    <property type="entry name" value="DNA_mismatch_endonuc_vsr"/>
</dbReference>
<dbReference type="RefSeq" id="WP_217890926.1">
    <property type="nucleotide sequence ID" value="NZ_JAHSTS010000001.1"/>
</dbReference>
<evidence type="ECO:0000256" key="6">
    <source>
        <dbReference type="PIRNR" id="PIRNR018267"/>
    </source>
</evidence>
<evidence type="ECO:0000256" key="3">
    <source>
        <dbReference type="ARBA" id="ARBA00022763"/>
    </source>
</evidence>
<dbReference type="NCBIfam" id="TIGR00632">
    <property type="entry name" value="vsr"/>
    <property type="match status" value="1"/>
</dbReference>
<gene>
    <name evidence="7" type="ORF">KVG96_04110</name>
</gene>
<protein>
    <recommendedName>
        <fullName evidence="6">Very short patch repair endonuclease</fullName>
        <ecNumber evidence="6">3.1.-.-</ecNumber>
    </recommendedName>
</protein>
<evidence type="ECO:0000313" key="7">
    <source>
        <dbReference type="EMBL" id="MBV4457134.1"/>
    </source>
</evidence>
<proteinExistence type="inferred from homology"/>
<reference evidence="7 8" key="1">
    <citation type="submission" date="2021-06" db="EMBL/GenBank/DDBJ databases">
        <title>Updating the genus Pseudomonas: Description of 43 new species and partition of the Pseudomonas putida group.</title>
        <authorList>
            <person name="Girard L."/>
            <person name="Lood C."/>
            <person name="Vandamme P."/>
            <person name="Rokni-Zadeh H."/>
            <person name="Van Noort V."/>
            <person name="Hofte M."/>
            <person name="Lavigne R."/>
            <person name="De Mot R."/>
        </authorList>
    </citation>
    <scope>NUCLEOTIDE SEQUENCE [LARGE SCALE GENOMIC DNA]</scope>
    <source>
        <strain evidence="7 8">COR58</strain>
    </source>
</reference>
<keyword evidence="2 6" id="KW-0255">Endonuclease</keyword>
<keyword evidence="1 6" id="KW-0540">Nuclease</keyword>
<keyword evidence="3 6" id="KW-0227">DNA damage</keyword>
<keyword evidence="5 6" id="KW-0234">DNA repair</keyword>
<keyword evidence="8" id="KW-1185">Reference proteome</keyword>
<evidence type="ECO:0000313" key="8">
    <source>
        <dbReference type="Proteomes" id="UP000765224"/>
    </source>
</evidence>
<keyword evidence="4 6" id="KW-0378">Hydrolase</keyword>
<dbReference type="EMBL" id="JAHSTS010000001">
    <property type="protein sequence ID" value="MBV4457134.1"/>
    <property type="molecule type" value="Genomic_DNA"/>
</dbReference>
<sequence>MCADRITAEQRSRLMAQIKGKDTKPERVVRSLCHAMGLRFRLHRRDLPGTPDLVFPKHRLCLFVHGCFWHRHGCKFASIPKTRPEYWSQKFEANSRRDERCINKLKLLDWRVDVIWECELKDLDRVKQRIQSLTAPLH</sequence>
<organism evidence="7 8">
    <name type="scientific">Pseudomonas ekonensis</name>
    <dbReference type="NCBI Taxonomy" id="2842353"/>
    <lineage>
        <taxon>Bacteria</taxon>
        <taxon>Pseudomonadati</taxon>
        <taxon>Pseudomonadota</taxon>
        <taxon>Gammaproteobacteria</taxon>
        <taxon>Pseudomonadales</taxon>
        <taxon>Pseudomonadaceae</taxon>
        <taxon>Pseudomonas</taxon>
    </lineage>
</organism>
<comment type="caution">
    <text evidence="7">The sequence shown here is derived from an EMBL/GenBank/DDBJ whole genome shotgun (WGS) entry which is preliminary data.</text>
</comment>
<dbReference type="Proteomes" id="UP000765224">
    <property type="component" value="Unassembled WGS sequence"/>
</dbReference>
<dbReference type="CDD" id="cd00221">
    <property type="entry name" value="Vsr"/>
    <property type="match status" value="1"/>
</dbReference>
<comment type="function">
    <text evidence="6">May nick specific sequences that contain T:G mispairs resulting from m5C-deamination.</text>
</comment>
<evidence type="ECO:0000256" key="5">
    <source>
        <dbReference type="ARBA" id="ARBA00023204"/>
    </source>
</evidence>
<evidence type="ECO:0000256" key="2">
    <source>
        <dbReference type="ARBA" id="ARBA00022759"/>
    </source>
</evidence>